<dbReference type="NCBIfam" id="TIGR00731">
    <property type="entry name" value="bL25_bact_ctc"/>
    <property type="match status" value="1"/>
</dbReference>
<dbReference type="PANTHER" id="PTHR33284:SF1">
    <property type="entry name" value="RIBOSOMAL PROTEIN L25_GLN-TRNA SYNTHETASE, ANTI-CODON-BINDING DOMAIN-CONTAINING PROTEIN"/>
    <property type="match status" value="1"/>
</dbReference>
<comment type="caution">
    <text evidence="9">The sequence shown here is derived from an EMBL/GenBank/DDBJ whole genome shotgun (WGS) entry which is preliminary data.</text>
</comment>
<dbReference type="SUPFAM" id="SSF50715">
    <property type="entry name" value="Ribosomal protein L25-like"/>
    <property type="match status" value="1"/>
</dbReference>
<dbReference type="GO" id="GO:0006412">
    <property type="term" value="P:translation"/>
    <property type="evidence" value="ECO:0007669"/>
    <property type="project" value="UniProtKB-UniRule"/>
</dbReference>
<comment type="function">
    <text evidence="5">This is one of the proteins that binds to the 5S RNA in the ribosome where it forms part of the central protuberance.</text>
</comment>
<keyword evidence="2 5" id="KW-0694">RNA-binding</keyword>
<evidence type="ECO:0000256" key="5">
    <source>
        <dbReference type="HAMAP-Rule" id="MF_01334"/>
    </source>
</evidence>
<evidence type="ECO:0000256" key="6">
    <source>
        <dbReference type="SAM" id="MobiDB-lite"/>
    </source>
</evidence>
<dbReference type="HAMAP" id="MF_01334">
    <property type="entry name" value="Ribosomal_bL25_CTC"/>
    <property type="match status" value="1"/>
</dbReference>
<dbReference type="Pfam" id="PF14693">
    <property type="entry name" value="Ribosomal_TL5_C"/>
    <property type="match status" value="1"/>
</dbReference>
<evidence type="ECO:0000256" key="4">
    <source>
        <dbReference type="ARBA" id="ARBA00023274"/>
    </source>
</evidence>
<feature type="domain" description="Large ribosomal subunit protein bL25 L25" evidence="7">
    <location>
        <begin position="6"/>
        <end position="94"/>
    </location>
</feature>
<feature type="compositionally biased region" description="Acidic residues" evidence="6">
    <location>
        <begin position="193"/>
        <end position="202"/>
    </location>
</feature>
<dbReference type="Gene3D" id="2.40.240.10">
    <property type="entry name" value="Ribosomal Protein L25, Chain P"/>
    <property type="match status" value="1"/>
</dbReference>
<dbReference type="AlphaFoldDB" id="A0A1F7WNG2"/>
<keyword evidence="3 5" id="KW-0689">Ribosomal protein</keyword>
<keyword evidence="1 5" id="KW-0699">rRNA-binding</keyword>
<feature type="compositionally biased region" description="Low complexity" evidence="6">
    <location>
        <begin position="203"/>
        <end position="221"/>
    </location>
</feature>
<dbReference type="Proteomes" id="UP000177091">
    <property type="component" value="Unassembled WGS sequence"/>
</dbReference>
<feature type="compositionally biased region" description="Basic and acidic residues" evidence="6">
    <location>
        <begin position="222"/>
        <end position="236"/>
    </location>
</feature>
<evidence type="ECO:0000259" key="8">
    <source>
        <dbReference type="Pfam" id="PF14693"/>
    </source>
</evidence>
<evidence type="ECO:0000256" key="2">
    <source>
        <dbReference type="ARBA" id="ARBA00022884"/>
    </source>
</evidence>
<dbReference type="InterPro" id="IPR011035">
    <property type="entry name" value="Ribosomal_bL25/Gln-tRNA_synth"/>
</dbReference>
<evidence type="ECO:0000313" key="10">
    <source>
        <dbReference type="Proteomes" id="UP000177091"/>
    </source>
</evidence>
<evidence type="ECO:0000259" key="7">
    <source>
        <dbReference type="Pfam" id="PF01386"/>
    </source>
</evidence>
<dbReference type="PANTHER" id="PTHR33284">
    <property type="entry name" value="RIBOSOMAL PROTEIN L25/GLN-TRNA SYNTHETASE, ANTI-CODON-BINDING DOMAIN-CONTAINING PROTEIN"/>
    <property type="match status" value="1"/>
</dbReference>
<sequence>MDIQQLSAQKRDVLGRKVKTLRQGGILPGNLYGKKIKSIALQVKLNEFLPVYKEAGETGVINLSFGKGKKDDISVLVANLQKDPVSDSLVHVDFRKVDLKEKITAGVPVEFVGQAPCEKNGVGTVVQYVTEVEVEALPTDLPEKFEVDISTLADVDQAIYLKDIKVDKTKVSIKDDTEKIVAKVEPPQKIEEEAPPAEEAVVEGEAGVAPEGEAVPEAGGEAPKEAPQEKETSSEA</sequence>
<protein>
    <recommendedName>
        <fullName evidence="5">Large ribosomal subunit protein bL25</fullName>
    </recommendedName>
    <alternativeName>
        <fullName evidence="5">General stress protein CTC</fullName>
    </alternativeName>
</protein>
<evidence type="ECO:0000256" key="1">
    <source>
        <dbReference type="ARBA" id="ARBA00022730"/>
    </source>
</evidence>
<dbReference type="GO" id="GO:0022625">
    <property type="term" value="C:cytosolic large ribosomal subunit"/>
    <property type="evidence" value="ECO:0007669"/>
    <property type="project" value="TreeGrafter"/>
</dbReference>
<dbReference type="InterPro" id="IPR029751">
    <property type="entry name" value="Ribosomal_L25_dom"/>
</dbReference>
<gene>
    <name evidence="5" type="primary">rplY</name>
    <name evidence="5" type="synonym">ctc</name>
    <name evidence="9" type="ORF">A2112_02120</name>
</gene>
<dbReference type="CDD" id="cd00495">
    <property type="entry name" value="Ribosomal_L25_TL5_CTC"/>
    <property type="match status" value="1"/>
</dbReference>
<dbReference type="Pfam" id="PF01386">
    <property type="entry name" value="Ribosomal_L25p"/>
    <property type="match status" value="1"/>
</dbReference>
<dbReference type="EMBL" id="MGFK01000032">
    <property type="protein sequence ID" value="OGM03658.1"/>
    <property type="molecule type" value="Genomic_DNA"/>
</dbReference>
<dbReference type="GO" id="GO:0008097">
    <property type="term" value="F:5S rRNA binding"/>
    <property type="evidence" value="ECO:0007669"/>
    <property type="project" value="InterPro"/>
</dbReference>
<dbReference type="InterPro" id="IPR020056">
    <property type="entry name" value="Rbsml_bL25/Gln-tRNA_synth_N"/>
</dbReference>
<feature type="region of interest" description="Disordered" evidence="6">
    <location>
        <begin position="184"/>
        <end position="236"/>
    </location>
</feature>
<dbReference type="InterPro" id="IPR020930">
    <property type="entry name" value="Ribosomal_uL5_bac-type"/>
</dbReference>
<dbReference type="InterPro" id="IPR020057">
    <property type="entry name" value="Ribosomal_bL25_b-dom"/>
</dbReference>
<accession>A0A1F7WNG2</accession>
<reference evidence="9 10" key="1">
    <citation type="journal article" date="2016" name="Nat. Commun.">
        <title>Thousands of microbial genomes shed light on interconnected biogeochemical processes in an aquifer system.</title>
        <authorList>
            <person name="Anantharaman K."/>
            <person name="Brown C.T."/>
            <person name="Hug L.A."/>
            <person name="Sharon I."/>
            <person name="Castelle C.J."/>
            <person name="Probst A.J."/>
            <person name="Thomas B.C."/>
            <person name="Singh A."/>
            <person name="Wilkins M.J."/>
            <person name="Karaoz U."/>
            <person name="Brodie E.L."/>
            <person name="Williams K.H."/>
            <person name="Hubbard S.S."/>
            <person name="Banfield J.F."/>
        </authorList>
    </citation>
    <scope>NUCLEOTIDE SEQUENCE [LARGE SCALE GENOMIC DNA]</scope>
</reference>
<evidence type="ECO:0000313" key="9">
    <source>
        <dbReference type="EMBL" id="OGM03658.1"/>
    </source>
</evidence>
<comment type="similarity">
    <text evidence="5">Belongs to the bacterial ribosomal protein bL25 family. CTC subfamily.</text>
</comment>
<organism evidence="9 10">
    <name type="scientific">Candidatus Woesebacteria bacterium GWA1_42_12</name>
    <dbReference type="NCBI Taxonomy" id="1802472"/>
    <lineage>
        <taxon>Bacteria</taxon>
        <taxon>Candidatus Woeseibacteriota</taxon>
    </lineage>
</organism>
<proteinExistence type="inferred from homology"/>
<dbReference type="InterPro" id="IPR001021">
    <property type="entry name" value="Ribosomal_bL25_long"/>
</dbReference>
<keyword evidence="4 5" id="KW-0687">Ribonucleoprotein</keyword>
<feature type="domain" description="Large ribosomal subunit protein bL25 beta" evidence="8">
    <location>
        <begin position="102"/>
        <end position="188"/>
    </location>
</feature>
<dbReference type="GO" id="GO:0003735">
    <property type="term" value="F:structural constituent of ribosome"/>
    <property type="evidence" value="ECO:0007669"/>
    <property type="project" value="InterPro"/>
</dbReference>
<comment type="subunit">
    <text evidence="5">Part of the 50S ribosomal subunit; part of the 5S rRNA/L5/L18/L25 subcomplex. Contacts the 5S rRNA. Binds to the 5S rRNA independently of L5 and L18.</text>
</comment>
<dbReference type="Gene3D" id="2.170.120.20">
    <property type="entry name" value="Ribosomal protein L25, beta domain"/>
    <property type="match status" value="1"/>
</dbReference>
<dbReference type="InterPro" id="IPR037121">
    <property type="entry name" value="Ribosomal_bL25_C"/>
</dbReference>
<evidence type="ECO:0000256" key="3">
    <source>
        <dbReference type="ARBA" id="ARBA00022980"/>
    </source>
</evidence>
<name>A0A1F7WNG2_9BACT</name>